<gene>
    <name evidence="8" type="primary">can</name>
    <name evidence="8" type="ORF">V3390_07255</name>
</gene>
<dbReference type="Pfam" id="PF00484">
    <property type="entry name" value="Pro_CA"/>
    <property type="match status" value="1"/>
</dbReference>
<evidence type="ECO:0000256" key="1">
    <source>
        <dbReference type="ARBA" id="ARBA00001947"/>
    </source>
</evidence>
<dbReference type="Gene3D" id="3.40.1050.10">
    <property type="entry name" value="Carbonic anhydrase"/>
    <property type="match status" value="1"/>
</dbReference>
<dbReference type="RefSeq" id="WP_331703954.1">
    <property type="nucleotide sequence ID" value="NZ_JAZHBO010000002.1"/>
</dbReference>
<evidence type="ECO:0000256" key="5">
    <source>
        <dbReference type="ARBA" id="ARBA00022833"/>
    </source>
</evidence>
<dbReference type="PROSITE" id="PS00704">
    <property type="entry name" value="PROK_CO2_ANHYDRASE_1"/>
    <property type="match status" value="1"/>
</dbReference>
<dbReference type="PANTHER" id="PTHR11002:SF76">
    <property type="entry name" value="CARBONIC ANHYDRASE"/>
    <property type="match status" value="1"/>
</dbReference>
<name>A0ABU7UZR9_9GAMM</name>
<evidence type="ECO:0000313" key="9">
    <source>
        <dbReference type="Proteomes" id="UP001356170"/>
    </source>
</evidence>
<proteinExistence type="inferred from homology"/>
<dbReference type="NCBIfam" id="NF007756">
    <property type="entry name" value="PRK10437.1"/>
    <property type="match status" value="1"/>
</dbReference>
<sequence length="224" mass="25242">MSDLAHLLERNREWAERLEREDPGFFNSLSQQQSPEFLWIGCSDSRVPANQIIDMAPGEVFVHRNIANVVSHSDLNCLSVLQFAVDLLKVKHVLVVGHYGCSGVEAALNNRRVGLADNWLRHVVDLRDQHADLFHDRPELTPALRHDLLCELNALEQAANVAQTTVVTDAWERGQYLTIHAWVYSLSNGRVTDLQLSCNSPATLEASYRRALQGIRNRSLQTGK</sequence>
<reference evidence="8 9" key="1">
    <citation type="submission" date="2024-01" db="EMBL/GenBank/DDBJ databases">
        <title>Novel species of the genus Luteimonas isolated from rivers.</title>
        <authorList>
            <person name="Lu H."/>
        </authorList>
    </citation>
    <scope>NUCLEOTIDE SEQUENCE [LARGE SCALE GENOMIC DNA]</scope>
    <source>
        <strain evidence="8 9">FXH3W</strain>
    </source>
</reference>
<keyword evidence="5" id="KW-0862">Zinc</keyword>
<accession>A0ABU7UZR9</accession>
<evidence type="ECO:0000256" key="6">
    <source>
        <dbReference type="ARBA" id="ARBA00023239"/>
    </source>
</evidence>
<dbReference type="Proteomes" id="UP001356170">
    <property type="component" value="Unassembled WGS sequence"/>
</dbReference>
<keyword evidence="4" id="KW-0479">Metal-binding</keyword>
<dbReference type="SMART" id="SM00947">
    <property type="entry name" value="Pro_CA"/>
    <property type="match status" value="1"/>
</dbReference>
<dbReference type="InterPro" id="IPR015892">
    <property type="entry name" value="Carbonic_anhydrase_CS"/>
</dbReference>
<dbReference type="InterPro" id="IPR036874">
    <property type="entry name" value="Carbonic_anhydrase_sf"/>
</dbReference>
<dbReference type="PANTHER" id="PTHR11002">
    <property type="entry name" value="CARBONIC ANHYDRASE"/>
    <property type="match status" value="1"/>
</dbReference>
<dbReference type="InterPro" id="IPR001765">
    <property type="entry name" value="Carbonic_anhydrase"/>
</dbReference>
<keyword evidence="9" id="KW-1185">Reference proteome</keyword>
<evidence type="ECO:0000256" key="7">
    <source>
        <dbReference type="ARBA" id="ARBA00048348"/>
    </source>
</evidence>
<dbReference type="EC" id="4.2.1.1" evidence="3"/>
<comment type="catalytic activity">
    <reaction evidence="7">
        <text>hydrogencarbonate + H(+) = CO2 + H2O</text>
        <dbReference type="Rhea" id="RHEA:10748"/>
        <dbReference type="ChEBI" id="CHEBI:15377"/>
        <dbReference type="ChEBI" id="CHEBI:15378"/>
        <dbReference type="ChEBI" id="CHEBI:16526"/>
        <dbReference type="ChEBI" id="CHEBI:17544"/>
        <dbReference type="EC" id="4.2.1.1"/>
    </reaction>
</comment>
<evidence type="ECO:0000256" key="2">
    <source>
        <dbReference type="ARBA" id="ARBA00006217"/>
    </source>
</evidence>
<comment type="similarity">
    <text evidence="2">Belongs to the beta-class carbonic anhydrase family.</text>
</comment>
<comment type="caution">
    <text evidence="8">The sequence shown here is derived from an EMBL/GenBank/DDBJ whole genome shotgun (WGS) entry which is preliminary data.</text>
</comment>
<organism evidence="8 9">
    <name type="scientific">Aquilutibacter rugosus</name>
    <dbReference type="NCBI Taxonomy" id="3115820"/>
    <lineage>
        <taxon>Bacteria</taxon>
        <taxon>Pseudomonadati</taxon>
        <taxon>Pseudomonadota</taxon>
        <taxon>Gammaproteobacteria</taxon>
        <taxon>Lysobacterales</taxon>
        <taxon>Lysobacteraceae</taxon>
        <taxon>Aquilutibacter</taxon>
    </lineage>
</organism>
<evidence type="ECO:0000256" key="4">
    <source>
        <dbReference type="ARBA" id="ARBA00022723"/>
    </source>
</evidence>
<keyword evidence="6" id="KW-0456">Lyase</keyword>
<protein>
    <recommendedName>
        <fullName evidence="3">carbonic anhydrase</fullName>
        <ecNumber evidence="3">4.2.1.1</ecNumber>
    </recommendedName>
</protein>
<evidence type="ECO:0000313" key="8">
    <source>
        <dbReference type="EMBL" id="MEF2156026.1"/>
    </source>
</evidence>
<dbReference type="SUPFAM" id="SSF53056">
    <property type="entry name" value="beta-carbonic anhydrase, cab"/>
    <property type="match status" value="1"/>
</dbReference>
<evidence type="ECO:0000256" key="3">
    <source>
        <dbReference type="ARBA" id="ARBA00012925"/>
    </source>
</evidence>
<dbReference type="EMBL" id="JAZHBO010000002">
    <property type="protein sequence ID" value="MEF2156026.1"/>
    <property type="molecule type" value="Genomic_DNA"/>
</dbReference>
<comment type="cofactor">
    <cofactor evidence="1">
        <name>Zn(2+)</name>
        <dbReference type="ChEBI" id="CHEBI:29105"/>
    </cofactor>
</comment>
<dbReference type="CDD" id="cd00883">
    <property type="entry name" value="beta_CA_cladeA"/>
    <property type="match status" value="1"/>
</dbReference>